<evidence type="ECO:0000313" key="2">
    <source>
        <dbReference type="EMBL" id="SER46203.1"/>
    </source>
</evidence>
<accession>A0A1H9PF71</accession>
<gene>
    <name evidence="2" type="ORF">SAMN05518684_101257</name>
</gene>
<evidence type="ECO:0000313" key="3">
    <source>
        <dbReference type="Proteomes" id="UP000198571"/>
    </source>
</evidence>
<evidence type="ECO:0000256" key="1">
    <source>
        <dbReference type="SAM" id="Phobius"/>
    </source>
</evidence>
<dbReference type="RefSeq" id="WP_093047188.1">
    <property type="nucleotide sequence ID" value="NZ_FOGT01000001.1"/>
</dbReference>
<feature type="transmembrane region" description="Helical" evidence="1">
    <location>
        <begin position="6"/>
        <end position="24"/>
    </location>
</feature>
<dbReference type="Proteomes" id="UP000198571">
    <property type="component" value="Unassembled WGS sequence"/>
</dbReference>
<dbReference type="OrthoDB" id="2971021at2"/>
<name>A0A1H9PF71_9BACI</name>
<protein>
    <submittedName>
        <fullName evidence="2">Uncharacterized protein</fullName>
    </submittedName>
</protein>
<keyword evidence="3" id="KW-1185">Reference proteome</keyword>
<dbReference type="EMBL" id="FOGT01000001">
    <property type="protein sequence ID" value="SER46203.1"/>
    <property type="molecule type" value="Genomic_DNA"/>
</dbReference>
<keyword evidence="1" id="KW-1133">Transmembrane helix</keyword>
<organism evidence="2 3">
    <name type="scientific">Salipaludibacillus aurantiacus</name>
    <dbReference type="NCBI Taxonomy" id="1601833"/>
    <lineage>
        <taxon>Bacteria</taxon>
        <taxon>Bacillati</taxon>
        <taxon>Bacillota</taxon>
        <taxon>Bacilli</taxon>
        <taxon>Bacillales</taxon>
        <taxon>Bacillaceae</taxon>
    </lineage>
</organism>
<keyword evidence="1" id="KW-0472">Membrane</keyword>
<sequence length="167" mass="19756">MNTVIILLLTFIFISQLIIIYLLIKKRVYVKKSFSPEAEENSRNIYELDDERKRTIELQLLRIRNAVQKQTEDIHNKEIELAPKSLIFDTNTLKELYPPDQQALIHSFMNSFNNYLDRYWYTDKGKLKTVFRGAAHKTDTEAGKLVLASRELCHDMDQWLKKLNTFS</sequence>
<dbReference type="STRING" id="1601833.SAMN05518684_101257"/>
<keyword evidence="1" id="KW-0812">Transmembrane</keyword>
<reference evidence="3" key="1">
    <citation type="submission" date="2016-10" db="EMBL/GenBank/DDBJ databases">
        <authorList>
            <person name="Varghese N."/>
            <person name="Submissions S."/>
        </authorList>
    </citation>
    <scope>NUCLEOTIDE SEQUENCE [LARGE SCALE GENOMIC DNA]</scope>
    <source>
        <strain evidence="3">S9</strain>
    </source>
</reference>
<proteinExistence type="predicted"/>
<dbReference type="AlphaFoldDB" id="A0A1H9PF71"/>